<keyword evidence="3" id="KW-1185">Reference proteome</keyword>
<organism evidence="2 3">
    <name type="scientific">Mediterraneibacter catenae</name>
    <dbReference type="NCBI Taxonomy" id="2594882"/>
    <lineage>
        <taxon>Bacteria</taxon>
        <taxon>Bacillati</taxon>
        <taxon>Bacillota</taxon>
        <taxon>Clostridia</taxon>
        <taxon>Lachnospirales</taxon>
        <taxon>Lachnospiraceae</taxon>
        <taxon>Mediterraneibacter</taxon>
    </lineage>
</organism>
<reference evidence="2" key="1">
    <citation type="submission" date="2019-07" db="EMBL/GenBank/DDBJ databases">
        <authorList>
            <person name="Wongkuna S."/>
            <person name="Scaria J."/>
        </authorList>
    </citation>
    <scope>NUCLEOTIDE SEQUENCE [LARGE SCALE GENOMIC DNA]</scope>
    <source>
        <strain evidence="2">SW178</strain>
    </source>
</reference>
<dbReference type="Gene3D" id="2.60.120.260">
    <property type="entry name" value="Galactose-binding domain-like"/>
    <property type="match status" value="1"/>
</dbReference>
<evidence type="ECO:0000313" key="2">
    <source>
        <dbReference type="EMBL" id="KAA8501200.1"/>
    </source>
</evidence>
<comment type="caution">
    <text evidence="2">The sequence shown here is derived from an EMBL/GenBank/DDBJ whole genome shotgun (WGS) entry which is preliminary data.</text>
</comment>
<feature type="chain" id="PRO_5024283936" description="Fibro-slime domain-containing protein" evidence="1">
    <location>
        <begin position="30"/>
        <end position="1214"/>
    </location>
</feature>
<name>A0A5M9HW43_9FIRM</name>
<dbReference type="EMBL" id="VMSO01000011">
    <property type="protein sequence ID" value="KAA8501200.1"/>
    <property type="molecule type" value="Genomic_DNA"/>
</dbReference>
<accession>A0A5M9HW43</accession>
<evidence type="ECO:0000313" key="3">
    <source>
        <dbReference type="Proteomes" id="UP000322025"/>
    </source>
</evidence>
<evidence type="ECO:0000256" key="1">
    <source>
        <dbReference type="SAM" id="SignalP"/>
    </source>
</evidence>
<gene>
    <name evidence="2" type="ORF">FNY66_09850</name>
</gene>
<proteinExistence type="predicted"/>
<dbReference type="OrthoDB" id="9816455at2"/>
<dbReference type="Proteomes" id="UP000322025">
    <property type="component" value="Unassembled WGS sequence"/>
</dbReference>
<feature type="signal peptide" evidence="1">
    <location>
        <begin position="1"/>
        <end position="29"/>
    </location>
</feature>
<dbReference type="AlphaFoldDB" id="A0A5M9HW43"/>
<dbReference type="RefSeq" id="WP_150311026.1">
    <property type="nucleotide sequence ID" value="NZ_VMSO01000011.1"/>
</dbReference>
<protein>
    <recommendedName>
        <fullName evidence="4">Fibro-slime domain-containing protein</fullName>
    </recommendedName>
</protein>
<evidence type="ECO:0008006" key="4">
    <source>
        <dbReference type="Google" id="ProtNLM"/>
    </source>
</evidence>
<sequence>MKNKISKRILAGILTFGMAASLMPATAFAATDVDVDPGSGTLPVEYFSSTMYRWDEAAANRATAEADRTEGEYYQQTTVRYNEVAAQETSKYRETSYLHKVGEDYYPVYYTRVTDRYWEWGWHYETTYTLYYFNGNSYEEIGQTTNGNTTITLYRLQQGGYEGKGFYFTNSDNKPEDQYVPSFSKWSSTNQNYYIYSGLAASDLDESSNAPFSDNVNAANLFASENNEYTDVYSNVQVPFVYDEATGYYELNSDKWAVYFENGQASSNEEMTIADKPVSFSADTPKSPMCGFQPFEDVSSQTQRAYMGTSADEDQQTTSYTLSDNKPTYGFGMVTSVDFQMTDDGKDAEGNPIEFSFSGDDDVWVYVDGVLALDIGGTHDAITGTIDFSTGDVTLTAEKYGKVGDKATDSSLSNPSEDSLSQTNLYTALGTTLTGFASQGSHKLTIYYMDRGQGATNCLIRFNLPQRDTVSVTKEISQAKDNEGNKSPLTDAEQASIDNVNFGFTIYEGETALANKTYYIYENGELIRTASTNSRGHFTLQNNQEARFIVDISEEGKAYHVVEDGLLESGYKEPEYSYSSNIRGAEVTEEASGFTGMTVQASGSSTAADSISFVCENFLDKNLPNPGAALADDTYVIDYGLPVKLENVMENDVWRGETAKITKVEEIGEYISESGKYGETVLNDDGSITYTLTKPLDRVVTLQYTVQITGSGNTGDTETSKTIEKTANIYIIPATSMYYEENFSDMVTYRNNLEWKDIKDGNEYGAYQEEGEVGTASDSTYGTDAVYLNNVGDSYGTSKYVSTANYATQFSYEFTGTGTAIYSRISTDSPYIKVEITKDGENVDRQYIDMRMIGNIATNTTLYNIPVYNNSGLDYGTYEVTVTVYKANTPVNGIVDGTGNLITGSDKSGSEFYLDGIRVYQPVVNDDRAESAYASDGESNIALINIRSKIAADKEIGLGGDSFVTLTDINDNIQNPEDYTSIGPNEELYLNEGDYTASFCLLNWDSQRYNLYLGMKTPGNNTASVQVGGRTVSLNNSADCYYDVSDYVTVEMLDLDEDGTEETALGTLTISNATGLVSLTNIKVTGVDEFDIGYSEDIEGGDIEAQTLYLLPSNYSFTDDSDEEPADDAAVFEPERFDVHVNYAKLTKKATVNAATSKDVAYITIDGERVDPGVAGNTYSFALSFKKVTKGTTYEVIAYNADGVASEPIIAVAE</sequence>
<keyword evidence="1" id="KW-0732">Signal</keyword>